<dbReference type="CDD" id="cd00082">
    <property type="entry name" value="HisKA"/>
    <property type="match status" value="1"/>
</dbReference>
<keyword evidence="6 12" id="KW-0418">Kinase</keyword>
<evidence type="ECO:0000313" key="12">
    <source>
        <dbReference type="EMBL" id="VIP02470.1"/>
    </source>
</evidence>
<evidence type="ECO:0000259" key="11">
    <source>
        <dbReference type="PROSITE" id="PS50109"/>
    </source>
</evidence>
<keyword evidence="3" id="KW-0597">Phosphoprotein</keyword>
<evidence type="ECO:0000256" key="7">
    <source>
        <dbReference type="ARBA" id="ARBA00022840"/>
    </source>
</evidence>
<dbReference type="Pfam" id="PF02518">
    <property type="entry name" value="HATPase_c"/>
    <property type="match status" value="1"/>
</dbReference>
<dbReference type="InterPro" id="IPR003594">
    <property type="entry name" value="HATPase_dom"/>
</dbReference>
<keyword evidence="10" id="KW-0812">Transmembrane</keyword>
<feature type="transmembrane region" description="Helical" evidence="10">
    <location>
        <begin position="20"/>
        <end position="38"/>
    </location>
</feature>
<dbReference type="InParanoid" id="A0A6C2YLM0"/>
<dbReference type="InterPro" id="IPR005467">
    <property type="entry name" value="His_kinase_dom"/>
</dbReference>
<keyword evidence="5" id="KW-0547">Nucleotide-binding</keyword>
<name>A0A6C2YLM0_9BACT</name>
<dbReference type="SUPFAM" id="SSF55874">
    <property type="entry name" value="ATPase domain of HSP90 chaperone/DNA topoisomerase II/histidine kinase"/>
    <property type="match status" value="1"/>
</dbReference>
<dbReference type="PROSITE" id="PS50109">
    <property type="entry name" value="HIS_KIN"/>
    <property type="match status" value="1"/>
</dbReference>
<evidence type="ECO:0000256" key="4">
    <source>
        <dbReference type="ARBA" id="ARBA00022679"/>
    </source>
</evidence>
<keyword evidence="10" id="KW-1133">Transmembrane helix</keyword>
<feature type="domain" description="Histidine kinase" evidence="11">
    <location>
        <begin position="223"/>
        <end position="429"/>
    </location>
</feature>
<dbReference type="SUPFAM" id="SSF47384">
    <property type="entry name" value="Homodimeric domain of signal transducing histidine kinase"/>
    <property type="match status" value="1"/>
</dbReference>
<dbReference type="PANTHER" id="PTHR43065">
    <property type="entry name" value="SENSOR HISTIDINE KINASE"/>
    <property type="match status" value="1"/>
</dbReference>
<evidence type="ECO:0000256" key="10">
    <source>
        <dbReference type="SAM" id="Phobius"/>
    </source>
</evidence>
<feature type="transmembrane region" description="Helical" evidence="10">
    <location>
        <begin position="71"/>
        <end position="92"/>
    </location>
</feature>
<protein>
    <recommendedName>
        <fullName evidence="2">histidine kinase</fullName>
        <ecNumber evidence="2">2.7.13.3</ecNumber>
    </recommendedName>
</protein>
<organism evidence="12">
    <name type="scientific">Tuwongella immobilis</name>
    <dbReference type="NCBI Taxonomy" id="692036"/>
    <lineage>
        <taxon>Bacteria</taxon>
        <taxon>Pseudomonadati</taxon>
        <taxon>Planctomycetota</taxon>
        <taxon>Planctomycetia</taxon>
        <taxon>Gemmatales</taxon>
        <taxon>Gemmataceae</taxon>
        <taxon>Tuwongella</taxon>
    </lineage>
</organism>
<keyword evidence="7" id="KW-0067">ATP-binding</keyword>
<dbReference type="PANTHER" id="PTHR43065:SF10">
    <property type="entry name" value="PEROXIDE STRESS-ACTIVATED HISTIDINE KINASE MAK3"/>
    <property type="match status" value="1"/>
</dbReference>
<dbReference type="EC" id="2.7.13.3" evidence="2"/>
<evidence type="ECO:0000256" key="3">
    <source>
        <dbReference type="ARBA" id="ARBA00022553"/>
    </source>
</evidence>
<feature type="coiled-coil region" evidence="9">
    <location>
        <begin position="180"/>
        <end position="207"/>
    </location>
</feature>
<feature type="transmembrane region" description="Helical" evidence="10">
    <location>
        <begin position="104"/>
        <end position="133"/>
    </location>
</feature>
<dbReference type="GO" id="GO:0000155">
    <property type="term" value="F:phosphorelay sensor kinase activity"/>
    <property type="evidence" value="ECO:0007669"/>
    <property type="project" value="InterPro"/>
</dbReference>
<dbReference type="PRINTS" id="PR00344">
    <property type="entry name" value="BCTRLSENSOR"/>
</dbReference>
<sequence>MRTLSPPLPAWELDAEAIAVKIRWFGLLVGYLYVNIAAPLSVRWILNAILSLGAIFTVLDTFYSLRGRVFLGRYPIVISILEALFIGLLCYFDSGLDSPFRYYYLLSLICCAIRYSARLTAITCALDCLSYWILYTTLPPERGNAFALFLMLIVLVWVTWASSSMSRLIKRIGENLIELNSALRKNQAELEARIQASARELQETQAQMWHQEKMAAFGLLAAGIAHEVGNPLTSISTVVQLLEKRDIDEYTRDRLGLVSGQLHRIQGTLRELMNFSRPASKQRTRIAIADIIHEAMKIAKYYHGTNSRIITAEIPEKLPLLVGVRDQLVQVFLNLLLNAIDATHKGGRIDVRAKREGDWLMVTVKDNGAGISPENQIRLFQPYYTTKEHGTGLGLFVTQKMITEHAGTVEFESIPGVGTEFQVRLPLPQLAEPFPTPGA</sequence>
<evidence type="ECO:0000256" key="2">
    <source>
        <dbReference type="ARBA" id="ARBA00012438"/>
    </source>
</evidence>
<dbReference type="CDD" id="cd00075">
    <property type="entry name" value="HATPase"/>
    <property type="match status" value="1"/>
</dbReference>
<keyword evidence="10" id="KW-0472">Membrane</keyword>
<dbReference type="RefSeq" id="WP_162657643.1">
    <property type="nucleotide sequence ID" value="NZ_LR593887.1"/>
</dbReference>
<evidence type="ECO:0000256" key="5">
    <source>
        <dbReference type="ARBA" id="ARBA00022741"/>
    </source>
</evidence>
<dbReference type="InterPro" id="IPR036097">
    <property type="entry name" value="HisK_dim/P_sf"/>
</dbReference>
<dbReference type="Proteomes" id="UP000464378">
    <property type="component" value="Chromosome"/>
</dbReference>
<keyword evidence="13" id="KW-1185">Reference proteome</keyword>
<dbReference type="InterPro" id="IPR004358">
    <property type="entry name" value="Sig_transdc_His_kin-like_C"/>
</dbReference>
<dbReference type="Gene3D" id="3.30.565.10">
    <property type="entry name" value="Histidine kinase-like ATPase, C-terminal domain"/>
    <property type="match status" value="1"/>
</dbReference>
<evidence type="ECO:0000256" key="1">
    <source>
        <dbReference type="ARBA" id="ARBA00000085"/>
    </source>
</evidence>
<evidence type="ECO:0000256" key="9">
    <source>
        <dbReference type="SAM" id="Coils"/>
    </source>
</evidence>
<accession>A0A6C2YLM0</accession>
<feature type="transmembrane region" description="Helical" evidence="10">
    <location>
        <begin position="145"/>
        <end position="162"/>
    </location>
</feature>
<dbReference type="EMBL" id="LR593887">
    <property type="protein sequence ID" value="VTS01496.1"/>
    <property type="molecule type" value="Genomic_DNA"/>
</dbReference>
<dbReference type="AlphaFoldDB" id="A0A6C2YLM0"/>
<evidence type="ECO:0000256" key="8">
    <source>
        <dbReference type="ARBA" id="ARBA00023012"/>
    </source>
</evidence>
<dbReference type="SMART" id="SM00387">
    <property type="entry name" value="HATPase_c"/>
    <property type="match status" value="1"/>
</dbReference>
<evidence type="ECO:0000256" key="6">
    <source>
        <dbReference type="ARBA" id="ARBA00022777"/>
    </source>
</evidence>
<dbReference type="EMBL" id="LR586016">
    <property type="protein sequence ID" value="VIP02470.1"/>
    <property type="molecule type" value="Genomic_DNA"/>
</dbReference>
<dbReference type="Gene3D" id="1.10.287.130">
    <property type="match status" value="1"/>
</dbReference>
<dbReference type="KEGG" id="tim:GMBLW1_14900"/>
<evidence type="ECO:0000313" key="13">
    <source>
        <dbReference type="Proteomes" id="UP000464378"/>
    </source>
</evidence>
<dbReference type="GO" id="GO:0005524">
    <property type="term" value="F:ATP binding"/>
    <property type="evidence" value="ECO:0007669"/>
    <property type="project" value="UniProtKB-KW"/>
</dbReference>
<keyword evidence="8" id="KW-0902">Two-component regulatory system</keyword>
<gene>
    <name evidence="12" type="ORF">GMBLW1_14900</name>
</gene>
<keyword evidence="4" id="KW-0808">Transferase</keyword>
<dbReference type="SMART" id="SM00388">
    <property type="entry name" value="HisKA"/>
    <property type="match status" value="1"/>
</dbReference>
<dbReference type="Pfam" id="PF00512">
    <property type="entry name" value="HisKA"/>
    <property type="match status" value="1"/>
</dbReference>
<keyword evidence="9" id="KW-0175">Coiled coil</keyword>
<feature type="transmembrane region" description="Helical" evidence="10">
    <location>
        <begin position="45"/>
        <end position="65"/>
    </location>
</feature>
<dbReference type="FunCoup" id="A0A6C2YLM0">
    <property type="interactions" value="57"/>
</dbReference>
<comment type="catalytic activity">
    <reaction evidence="1">
        <text>ATP + protein L-histidine = ADP + protein N-phospho-L-histidine.</text>
        <dbReference type="EC" id="2.7.13.3"/>
    </reaction>
</comment>
<proteinExistence type="predicted"/>
<reference evidence="12" key="1">
    <citation type="submission" date="2019-04" db="EMBL/GenBank/DDBJ databases">
        <authorList>
            <consortium name="Science for Life Laboratories"/>
        </authorList>
    </citation>
    <scope>NUCLEOTIDE SEQUENCE</scope>
    <source>
        <strain evidence="12">MBLW1</strain>
    </source>
</reference>
<dbReference type="InterPro" id="IPR036890">
    <property type="entry name" value="HATPase_C_sf"/>
</dbReference>
<dbReference type="InterPro" id="IPR003661">
    <property type="entry name" value="HisK_dim/P_dom"/>
</dbReference>